<gene>
    <name evidence="2" type="ORF">DPMN_047065</name>
</gene>
<evidence type="ECO:0000313" key="2">
    <source>
        <dbReference type="EMBL" id="KAH3740359.1"/>
    </source>
</evidence>
<feature type="compositionally biased region" description="Basic and acidic residues" evidence="1">
    <location>
        <begin position="13"/>
        <end position="58"/>
    </location>
</feature>
<accession>A0A9D4D960</accession>
<comment type="caution">
    <text evidence="2">The sequence shown here is derived from an EMBL/GenBank/DDBJ whole genome shotgun (WGS) entry which is preliminary data.</text>
</comment>
<proteinExistence type="predicted"/>
<dbReference type="EMBL" id="JAIWYP010000011">
    <property type="protein sequence ID" value="KAH3740359.1"/>
    <property type="molecule type" value="Genomic_DNA"/>
</dbReference>
<evidence type="ECO:0000256" key="1">
    <source>
        <dbReference type="SAM" id="MobiDB-lite"/>
    </source>
</evidence>
<reference evidence="2" key="2">
    <citation type="submission" date="2020-11" db="EMBL/GenBank/DDBJ databases">
        <authorList>
            <person name="McCartney M.A."/>
            <person name="Auch B."/>
            <person name="Kono T."/>
            <person name="Mallez S."/>
            <person name="Becker A."/>
            <person name="Gohl D.M."/>
            <person name="Silverstein K.A.T."/>
            <person name="Koren S."/>
            <person name="Bechman K.B."/>
            <person name="Herman A."/>
            <person name="Abrahante J.E."/>
            <person name="Garbe J."/>
        </authorList>
    </citation>
    <scope>NUCLEOTIDE SEQUENCE</scope>
    <source>
        <strain evidence="2">Duluth1</strain>
        <tissue evidence="2">Whole animal</tissue>
    </source>
</reference>
<dbReference type="AlphaFoldDB" id="A0A9D4D960"/>
<name>A0A9D4D960_DREPO</name>
<protein>
    <submittedName>
        <fullName evidence="2">Uncharacterized protein</fullName>
    </submittedName>
</protein>
<evidence type="ECO:0000313" key="3">
    <source>
        <dbReference type="Proteomes" id="UP000828390"/>
    </source>
</evidence>
<keyword evidence="3" id="KW-1185">Reference proteome</keyword>
<reference evidence="2" key="1">
    <citation type="journal article" date="2019" name="bioRxiv">
        <title>The Genome of the Zebra Mussel, Dreissena polymorpha: A Resource for Invasive Species Research.</title>
        <authorList>
            <person name="McCartney M.A."/>
            <person name="Auch B."/>
            <person name="Kono T."/>
            <person name="Mallez S."/>
            <person name="Zhang Y."/>
            <person name="Obille A."/>
            <person name="Becker A."/>
            <person name="Abrahante J.E."/>
            <person name="Garbe J."/>
            <person name="Badalamenti J.P."/>
            <person name="Herman A."/>
            <person name="Mangelson H."/>
            <person name="Liachko I."/>
            <person name="Sullivan S."/>
            <person name="Sone E.D."/>
            <person name="Koren S."/>
            <person name="Silverstein K.A.T."/>
            <person name="Beckman K.B."/>
            <person name="Gohl D.M."/>
        </authorList>
    </citation>
    <scope>NUCLEOTIDE SEQUENCE</scope>
    <source>
        <strain evidence="2">Duluth1</strain>
        <tissue evidence="2">Whole animal</tissue>
    </source>
</reference>
<feature type="region of interest" description="Disordered" evidence="1">
    <location>
        <begin position="1"/>
        <end position="58"/>
    </location>
</feature>
<dbReference type="Proteomes" id="UP000828390">
    <property type="component" value="Unassembled WGS sequence"/>
</dbReference>
<sequence length="58" mass="6778">MASCGTYKKNRGNPRELNQHPRRREDKTAAQRKYGHPEREVNPERVCVENERSLAKGK</sequence>
<organism evidence="2 3">
    <name type="scientific">Dreissena polymorpha</name>
    <name type="common">Zebra mussel</name>
    <name type="synonym">Mytilus polymorpha</name>
    <dbReference type="NCBI Taxonomy" id="45954"/>
    <lineage>
        <taxon>Eukaryota</taxon>
        <taxon>Metazoa</taxon>
        <taxon>Spiralia</taxon>
        <taxon>Lophotrochozoa</taxon>
        <taxon>Mollusca</taxon>
        <taxon>Bivalvia</taxon>
        <taxon>Autobranchia</taxon>
        <taxon>Heteroconchia</taxon>
        <taxon>Euheterodonta</taxon>
        <taxon>Imparidentia</taxon>
        <taxon>Neoheterodontei</taxon>
        <taxon>Myida</taxon>
        <taxon>Dreissenoidea</taxon>
        <taxon>Dreissenidae</taxon>
        <taxon>Dreissena</taxon>
    </lineage>
</organism>